<dbReference type="PANTHER" id="PTHR24282">
    <property type="entry name" value="CYTOCHROME P450 FAMILY MEMBER"/>
    <property type="match status" value="1"/>
</dbReference>
<protein>
    <recommendedName>
        <fullName evidence="15">Cytochrome P450</fullName>
    </recommendedName>
</protein>
<dbReference type="InterPro" id="IPR050665">
    <property type="entry name" value="Cytochrome_P450_Monooxygen"/>
</dbReference>
<evidence type="ECO:0000256" key="2">
    <source>
        <dbReference type="ARBA" id="ARBA00010617"/>
    </source>
</evidence>
<dbReference type="PROSITE" id="PS00086">
    <property type="entry name" value="CYTOCHROME_P450"/>
    <property type="match status" value="1"/>
</dbReference>
<evidence type="ECO:0000313" key="14">
    <source>
        <dbReference type="Proteomes" id="UP001415857"/>
    </source>
</evidence>
<feature type="binding site" description="axial binding residue" evidence="11">
    <location>
        <position position="87"/>
    </location>
    <ligand>
        <name>heme</name>
        <dbReference type="ChEBI" id="CHEBI:30413"/>
    </ligand>
    <ligandPart>
        <name>Fe</name>
        <dbReference type="ChEBI" id="CHEBI:18248"/>
    </ligandPart>
</feature>
<dbReference type="PANTHER" id="PTHR24282:SF247">
    <property type="entry name" value="11-OXO-BETA-AMYRIN 30-OXIDASE-LIKE"/>
    <property type="match status" value="1"/>
</dbReference>
<keyword evidence="10" id="KW-0472">Membrane</keyword>
<comment type="caution">
    <text evidence="13">The sequence shown here is derived from an EMBL/GenBank/DDBJ whole genome shotgun (WGS) entry which is preliminary data.</text>
</comment>
<dbReference type="GO" id="GO:0016020">
    <property type="term" value="C:membrane"/>
    <property type="evidence" value="ECO:0007669"/>
    <property type="project" value="UniProtKB-SubCell"/>
</dbReference>
<dbReference type="InterPro" id="IPR036396">
    <property type="entry name" value="Cyt_P450_sf"/>
</dbReference>
<accession>A0AAP0RUP8</accession>
<keyword evidence="7 12" id="KW-0560">Oxidoreductase</keyword>
<keyword evidence="5 11" id="KW-0479">Metal-binding</keyword>
<keyword evidence="14" id="KW-1185">Reference proteome</keyword>
<dbReference type="Pfam" id="PF00067">
    <property type="entry name" value="p450"/>
    <property type="match status" value="1"/>
</dbReference>
<dbReference type="Proteomes" id="UP001415857">
    <property type="component" value="Unassembled WGS sequence"/>
</dbReference>
<evidence type="ECO:0000256" key="4">
    <source>
        <dbReference type="ARBA" id="ARBA00022692"/>
    </source>
</evidence>
<keyword evidence="3 11" id="KW-0349">Heme</keyword>
<comment type="similarity">
    <text evidence="2 12">Belongs to the cytochrome P450 family.</text>
</comment>
<evidence type="ECO:0000256" key="3">
    <source>
        <dbReference type="ARBA" id="ARBA00022617"/>
    </source>
</evidence>
<dbReference type="GO" id="GO:0016705">
    <property type="term" value="F:oxidoreductase activity, acting on paired donors, with incorporation or reduction of molecular oxygen"/>
    <property type="evidence" value="ECO:0007669"/>
    <property type="project" value="InterPro"/>
</dbReference>
<dbReference type="InterPro" id="IPR017972">
    <property type="entry name" value="Cyt_P450_CS"/>
</dbReference>
<gene>
    <name evidence="13" type="ORF">L1049_024073</name>
</gene>
<dbReference type="EMBL" id="JBBPBK010000005">
    <property type="protein sequence ID" value="KAK9284892.1"/>
    <property type="molecule type" value="Genomic_DNA"/>
</dbReference>
<dbReference type="GO" id="GO:0004497">
    <property type="term" value="F:monooxygenase activity"/>
    <property type="evidence" value="ECO:0007669"/>
    <property type="project" value="UniProtKB-KW"/>
</dbReference>
<proteinExistence type="inferred from homology"/>
<keyword evidence="9 12" id="KW-0503">Monooxygenase</keyword>
<dbReference type="GO" id="GO:0020037">
    <property type="term" value="F:heme binding"/>
    <property type="evidence" value="ECO:0007669"/>
    <property type="project" value="InterPro"/>
</dbReference>
<dbReference type="Gene3D" id="1.10.630.10">
    <property type="entry name" value="Cytochrome P450"/>
    <property type="match status" value="1"/>
</dbReference>
<dbReference type="SUPFAM" id="SSF48264">
    <property type="entry name" value="Cytochrome P450"/>
    <property type="match status" value="1"/>
</dbReference>
<dbReference type="GO" id="GO:0005506">
    <property type="term" value="F:iron ion binding"/>
    <property type="evidence" value="ECO:0007669"/>
    <property type="project" value="InterPro"/>
</dbReference>
<evidence type="ECO:0000256" key="10">
    <source>
        <dbReference type="ARBA" id="ARBA00023136"/>
    </source>
</evidence>
<comment type="subcellular location">
    <subcellularLocation>
        <location evidence="1">Membrane</location>
    </subcellularLocation>
</comment>
<evidence type="ECO:0000256" key="8">
    <source>
        <dbReference type="ARBA" id="ARBA00023004"/>
    </source>
</evidence>
<evidence type="ECO:0000256" key="11">
    <source>
        <dbReference type="PIRSR" id="PIRSR602403-1"/>
    </source>
</evidence>
<evidence type="ECO:0000313" key="13">
    <source>
        <dbReference type="EMBL" id="KAK9284892.1"/>
    </source>
</evidence>
<keyword evidence="4" id="KW-0812">Transmembrane</keyword>
<evidence type="ECO:0000256" key="7">
    <source>
        <dbReference type="ARBA" id="ARBA00023002"/>
    </source>
</evidence>
<keyword evidence="8 11" id="KW-0408">Iron</keyword>
<name>A0AAP0RUP8_LIQFO</name>
<dbReference type="PRINTS" id="PR00465">
    <property type="entry name" value="EP450IV"/>
</dbReference>
<dbReference type="InterPro" id="IPR001128">
    <property type="entry name" value="Cyt_P450"/>
</dbReference>
<evidence type="ECO:0000256" key="9">
    <source>
        <dbReference type="ARBA" id="ARBA00023033"/>
    </source>
</evidence>
<evidence type="ECO:0000256" key="1">
    <source>
        <dbReference type="ARBA" id="ARBA00004370"/>
    </source>
</evidence>
<sequence length="139" mass="15901">MILLEVLRLYPPLGTIHRRTHKKTKLGGFSLPAGIRLVMPLYLVHRDHEQWGEDALEFKPERFSNGVSKASKDSVAYLPFGWGQRLCIGQNFAMLEVKMAITIILQRFWFELSPSYTHAPSDSINLQPKFGAQVILHKL</sequence>
<evidence type="ECO:0008006" key="15">
    <source>
        <dbReference type="Google" id="ProtNLM"/>
    </source>
</evidence>
<dbReference type="PRINTS" id="PR00385">
    <property type="entry name" value="P450"/>
</dbReference>
<comment type="cofactor">
    <cofactor evidence="11">
        <name>heme</name>
        <dbReference type="ChEBI" id="CHEBI:30413"/>
    </cofactor>
</comment>
<dbReference type="InterPro" id="IPR002403">
    <property type="entry name" value="Cyt_P450_E_grp-IV"/>
</dbReference>
<organism evidence="13 14">
    <name type="scientific">Liquidambar formosana</name>
    <name type="common">Formosan gum</name>
    <dbReference type="NCBI Taxonomy" id="63359"/>
    <lineage>
        <taxon>Eukaryota</taxon>
        <taxon>Viridiplantae</taxon>
        <taxon>Streptophyta</taxon>
        <taxon>Embryophyta</taxon>
        <taxon>Tracheophyta</taxon>
        <taxon>Spermatophyta</taxon>
        <taxon>Magnoliopsida</taxon>
        <taxon>eudicotyledons</taxon>
        <taxon>Gunneridae</taxon>
        <taxon>Pentapetalae</taxon>
        <taxon>Saxifragales</taxon>
        <taxon>Altingiaceae</taxon>
        <taxon>Liquidambar</taxon>
    </lineage>
</organism>
<evidence type="ECO:0000256" key="12">
    <source>
        <dbReference type="RuleBase" id="RU000461"/>
    </source>
</evidence>
<dbReference type="AlphaFoldDB" id="A0AAP0RUP8"/>
<evidence type="ECO:0000256" key="6">
    <source>
        <dbReference type="ARBA" id="ARBA00022989"/>
    </source>
</evidence>
<keyword evidence="6" id="KW-1133">Transmembrane helix</keyword>
<reference evidence="13 14" key="1">
    <citation type="journal article" date="2024" name="Plant J.">
        <title>Genome sequences and population genomics reveal climatic adaptation and genomic divergence between two closely related sweetgum species.</title>
        <authorList>
            <person name="Xu W.Q."/>
            <person name="Ren C.Q."/>
            <person name="Zhang X.Y."/>
            <person name="Comes H.P."/>
            <person name="Liu X.H."/>
            <person name="Li Y.G."/>
            <person name="Kettle C.J."/>
            <person name="Jalonen R."/>
            <person name="Gaisberger H."/>
            <person name="Ma Y.Z."/>
            <person name="Qiu Y.X."/>
        </authorList>
    </citation>
    <scope>NUCLEOTIDE SEQUENCE [LARGE SCALE GENOMIC DNA]</scope>
    <source>
        <strain evidence="13">Hangzhou</strain>
    </source>
</reference>
<evidence type="ECO:0000256" key="5">
    <source>
        <dbReference type="ARBA" id="ARBA00022723"/>
    </source>
</evidence>